<gene>
    <name evidence="1" type="ORF">LSH36_40g05050</name>
</gene>
<reference evidence="1" key="1">
    <citation type="journal article" date="2023" name="Mol. Biol. Evol.">
        <title>Third-Generation Sequencing Reveals the Adaptive Role of the Epigenome in Three Deep-Sea Polychaetes.</title>
        <authorList>
            <person name="Perez M."/>
            <person name="Aroh O."/>
            <person name="Sun Y."/>
            <person name="Lan Y."/>
            <person name="Juniper S.K."/>
            <person name="Young C.R."/>
            <person name="Angers B."/>
            <person name="Qian P.Y."/>
        </authorList>
    </citation>
    <scope>NUCLEOTIDE SEQUENCE</scope>
    <source>
        <strain evidence="1">P08H-3</strain>
    </source>
</reference>
<sequence length="84" mass="10092">MFDENGDRVGLTQIEQLQYKTEVRVGVYDPFSERLDKIRWENDTPIIWSGEMYVRYKSDANKRTLINTEEKRRLIDSFINIFSL</sequence>
<dbReference type="Proteomes" id="UP001208570">
    <property type="component" value="Unassembled WGS sequence"/>
</dbReference>
<protein>
    <submittedName>
        <fullName evidence="1">Uncharacterized protein</fullName>
    </submittedName>
</protein>
<comment type="caution">
    <text evidence="1">The sequence shown here is derived from an EMBL/GenBank/DDBJ whole genome shotgun (WGS) entry which is preliminary data.</text>
</comment>
<evidence type="ECO:0000313" key="1">
    <source>
        <dbReference type="EMBL" id="KAK2166255.1"/>
    </source>
</evidence>
<keyword evidence="2" id="KW-1185">Reference proteome</keyword>
<accession>A0AAD9NDQ6</accession>
<proteinExistence type="predicted"/>
<name>A0AAD9NDQ6_9ANNE</name>
<organism evidence="1 2">
    <name type="scientific">Paralvinella palmiformis</name>
    <dbReference type="NCBI Taxonomy" id="53620"/>
    <lineage>
        <taxon>Eukaryota</taxon>
        <taxon>Metazoa</taxon>
        <taxon>Spiralia</taxon>
        <taxon>Lophotrochozoa</taxon>
        <taxon>Annelida</taxon>
        <taxon>Polychaeta</taxon>
        <taxon>Sedentaria</taxon>
        <taxon>Canalipalpata</taxon>
        <taxon>Terebellida</taxon>
        <taxon>Terebelliformia</taxon>
        <taxon>Alvinellidae</taxon>
        <taxon>Paralvinella</taxon>
    </lineage>
</organism>
<dbReference type="AlphaFoldDB" id="A0AAD9NDQ6"/>
<evidence type="ECO:0000313" key="2">
    <source>
        <dbReference type="Proteomes" id="UP001208570"/>
    </source>
</evidence>
<dbReference type="EMBL" id="JAODUP010000040">
    <property type="protein sequence ID" value="KAK2166255.1"/>
    <property type="molecule type" value="Genomic_DNA"/>
</dbReference>